<comment type="function">
    <text evidence="6 8">Necessary for efficient RNA polymerase transcription elongation past template-encoded arresting sites. The arresting sites in DNA have the property of trapping a certain fraction of elongating RNA polymerases that pass through, resulting in locked ternary complexes. Cleavage of the nascent transcript by cleavage factors such as GreA or GreB allows the resumption of elongation from the new 3'terminus. GreA releases sequences of 2 to 3 nucleotides.</text>
</comment>
<reference evidence="11 12" key="1">
    <citation type="submission" date="2019-05" db="EMBL/GenBank/DDBJ databases">
        <title>Kocuria coralli sp. nov., a novel actinobacterium isolated from coral reef seawater.</title>
        <authorList>
            <person name="Li J."/>
        </authorList>
    </citation>
    <scope>NUCLEOTIDE SEQUENCE [LARGE SCALE GENOMIC DNA]</scope>
    <source>
        <strain evidence="11 12">SCSIO 13007</strain>
    </source>
</reference>
<dbReference type="SUPFAM" id="SSF54534">
    <property type="entry name" value="FKBP-like"/>
    <property type="match status" value="1"/>
</dbReference>
<dbReference type="GO" id="GO:0032784">
    <property type="term" value="P:regulation of DNA-templated transcription elongation"/>
    <property type="evidence" value="ECO:0007669"/>
    <property type="project" value="UniProtKB-UniRule"/>
</dbReference>
<evidence type="ECO:0000256" key="2">
    <source>
        <dbReference type="ARBA" id="ARBA00013729"/>
    </source>
</evidence>
<evidence type="ECO:0000256" key="8">
    <source>
        <dbReference type="HAMAP-Rule" id="MF_00105"/>
    </source>
</evidence>
<sequence>MPETPENQGAWLTQEAYDRLKKELDYISGPYRQEIVDRIEAAREEGDLKENGGYHAAREEQGKNEGRIIQLTALLDTAVVGEKAADDGVAESGMVVTAKVAGNEMTFLLGSREVAEDLVGDSDMEVFSDHSPIGAAIKGHKAGENVSYQAPNGKEIAVEILEVKPFHG</sequence>
<dbReference type="Pfam" id="PF03449">
    <property type="entry name" value="GreA_GreB_N"/>
    <property type="match status" value="1"/>
</dbReference>
<dbReference type="InterPro" id="IPR036805">
    <property type="entry name" value="Tscrpt_elong_fac_GreA/B_N_sf"/>
</dbReference>
<dbReference type="Pfam" id="PF01272">
    <property type="entry name" value="GreA_GreB"/>
    <property type="match status" value="1"/>
</dbReference>
<dbReference type="GO" id="GO:0003746">
    <property type="term" value="F:translation elongation factor activity"/>
    <property type="evidence" value="ECO:0007669"/>
    <property type="project" value="UniProtKB-KW"/>
</dbReference>
<keyword evidence="12" id="KW-1185">Reference proteome</keyword>
<comment type="caution">
    <text evidence="11">The sequence shown here is derived from an EMBL/GenBank/DDBJ whole genome shotgun (WGS) entry which is preliminary data.</text>
</comment>
<evidence type="ECO:0000256" key="1">
    <source>
        <dbReference type="ARBA" id="ARBA00008213"/>
    </source>
</evidence>
<evidence type="ECO:0000259" key="9">
    <source>
        <dbReference type="Pfam" id="PF01272"/>
    </source>
</evidence>
<dbReference type="PANTHER" id="PTHR30437">
    <property type="entry name" value="TRANSCRIPTION ELONGATION FACTOR GREA"/>
    <property type="match status" value="1"/>
</dbReference>
<dbReference type="EMBL" id="SZWF01000005">
    <property type="protein sequence ID" value="KAA9394623.1"/>
    <property type="molecule type" value="Genomic_DNA"/>
</dbReference>
<dbReference type="SUPFAM" id="SSF46557">
    <property type="entry name" value="GreA transcript cleavage protein, N-terminal domain"/>
    <property type="match status" value="1"/>
</dbReference>
<dbReference type="PIRSF" id="PIRSF006092">
    <property type="entry name" value="GreA_GreB"/>
    <property type="match status" value="1"/>
</dbReference>
<dbReference type="PROSITE" id="PS00829">
    <property type="entry name" value="GREAB_1"/>
    <property type="match status" value="1"/>
</dbReference>
<keyword evidence="11" id="KW-0251">Elongation factor</keyword>
<dbReference type="GO" id="GO:0006354">
    <property type="term" value="P:DNA-templated transcription elongation"/>
    <property type="evidence" value="ECO:0007669"/>
    <property type="project" value="TreeGrafter"/>
</dbReference>
<keyword evidence="4 8" id="KW-0238">DNA-binding</keyword>
<protein>
    <recommendedName>
        <fullName evidence="2 8">Transcription elongation factor GreA</fullName>
    </recommendedName>
    <alternativeName>
        <fullName evidence="7 8">Transcript cleavage factor GreA</fullName>
    </alternativeName>
</protein>
<organism evidence="11 12">
    <name type="scientific">Kocuria coralli</name>
    <dbReference type="NCBI Taxonomy" id="1461025"/>
    <lineage>
        <taxon>Bacteria</taxon>
        <taxon>Bacillati</taxon>
        <taxon>Actinomycetota</taxon>
        <taxon>Actinomycetes</taxon>
        <taxon>Micrococcales</taxon>
        <taxon>Micrococcaceae</taxon>
        <taxon>Kocuria</taxon>
    </lineage>
</organism>
<evidence type="ECO:0000256" key="6">
    <source>
        <dbReference type="ARBA" id="ARBA00024916"/>
    </source>
</evidence>
<dbReference type="GO" id="GO:0070063">
    <property type="term" value="F:RNA polymerase binding"/>
    <property type="evidence" value="ECO:0007669"/>
    <property type="project" value="InterPro"/>
</dbReference>
<name>A0A5J5KY73_9MICC</name>
<keyword evidence="3 8" id="KW-0805">Transcription regulation</keyword>
<keyword evidence="5 8" id="KW-0804">Transcription</keyword>
<dbReference type="HAMAP" id="MF_00105">
    <property type="entry name" value="GreA_GreB"/>
    <property type="match status" value="1"/>
</dbReference>
<proteinExistence type="inferred from homology"/>
<dbReference type="Proteomes" id="UP000325957">
    <property type="component" value="Unassembled WGS sequence"/>
</dbReference>
<dbReference type="PANTHER" id="PTHR30437:SF4">
    <property type="entry name" value="TRANSCRIPTION ELONGATION FACTOR GREA"/>
    <property type="match status" value="1"/>
</dbReference>
<dbReference type="FunFam" id="1.10.287.180:FF:000001">
    <property type="entry name" value="Transcription elongation factor GreA"/>
    <property type="match status" value="1"/>
</dbReference>
<feature type="domain" description="Transcription elongation factor GreA/GreB C-terminal" evidence="9">
    <location>
        <begin position="88"/>
        <end position="164"/>
    </location>
</feature>
<dbReference type="Gene3D" id="1.10.287.180">
    <property type="entry name" value="Transcription elongation factor, GreA/GreB, N-terminal domain"/>
    <property type="match status" value="1"/>
</dbReference>
<evidence type="ECO:0000256" key="4">
    <source>
        <dbReference type="ARBA" id="ARBA00023125"/>
    </source>
</evidence>
<dbReference type="InterPro" id="IPR022691">
    <property type="entry name" value="Tscrpt_elong_fac_GreA/B_N"/>
</dbReference>
<gene>
    <name evidence="8 11" type="primary">greA</name>
    <name evidence="11" type="ORF">FCK90_05465</name>
</gene>
<dbReference type="InterPro" id="IPR036953">
    <property type="entry name" value="GreA/GreB_C_sf"/>
</dbReference>
<dbReference type="InterPro" id="IPR028624">
    <property type="entry name" value="Tscrpt_elong_fac_GreA/B"/>
</dbReference>
<dbReference type="GO" id="GO:0003677">
    <property type="term" value="F:DNA binding"/>
    <property type="evidence" value="ECO:0007669"/>
    <property type="project" value="UniProtKB-UniRule"/>
</dbReference>
<comment type="similarity">
    <text evidence="1 8">Belongs to the GreA/GreB family.</text>
</comment>
<dbReference type="Gene3D" id="3.10.50.30">
    <property type="entry name" value="Transcription elongation factor, GreA/GreB, C-terminal domain"/>
    <property type="match status" value="1"/>
</dbReference>
<dbReference type="NCBIfam" id="NF001262">
    <property type="entry name" value="PRK00226.1-3"/>
    <property type="match status" value="1"/>
</dbReference>
<dbReference type="OrthoDB" id="9797227at2"/>
<evidence type="ECO:0000313" key="12">
    <source>
        <dbReference type="Proteomes" id="UP000325957"/>
    </source>
</evidence>
<feature type="domain" description="Transcription elongation factor GreA/GreB N-terminal" evidence="10">
    <location>
        <begin position="11"/>
        <end position="80"/>
    </location>
</feature>
<dbReference type="AlphaFoldDB" id="A0A5J5KY73"/>
<accession>A0A5J5KY73</accession>
<keyword evidence="11" id="KW-0648">Protein biosynthesis</keyword>
<dbReference type="InterPro" id="IPR018151">
    <property type="entry name" value="TF_GreA/GreB_CS"/>
</dbReference>
<evidence type="ECO:0000256" key="3">
    <source>
        <dbReference type="ARBA" id="ARBA00023015"/>
    </source>
</evidence>
<evidence type="ECO:0000313" key="11">
    <source>
        <dbReference type="EMBL" id="KAA9394623.1"/>
    </source>
</evidence>
<dbReference type="InterPro" id="IPR023459">
    <property type="entry name" value="Tscrpt_elong_fac_GreA/B_fam"/>
</dbReference>
<evidence type="ECO:0000256" key="7">
    <source>
        <dbReference type="ARBA" id="ARBA00030776"/>
    </source>
</evidence>
<evidence type="ECO:0000256" key="5">
    <source>
        <dbReference type="ARBA" id="ARBA00023163"/>
    </source>
</evidence>
<dbReference type="InterPro" id="IPR001437">
    <property type="entry name" value="Tscrpt_elong_fac_GreA/B_C"/>
</dbReference>
<evidence type="ECO:0000259" key="10">
    <source>
        <dbReference type="Pfam" id="PF03449"/>
    </source>
</evidence>
<dbReference type="RefSeq" id="WP_158033294.1">
    <property type="nucleotide sequence ID" value="NZ_ML708614.1"/>
</dbReference>